<dbReference type="SUPFAM" id="SSF53383">
    <property type="entry name" value="PLP-dependent transferases"/>
    <property type="match status" value="1"/>
</dbReference>
<dbReference type="InterPro" id="IPR015421">
    <property type="entry name" value="PyrdxlP-dep_Trfase_major"/>
</dbReference>
<dbReference type="Proteomes" id="UP000486602">
    <property type="component" value="Unassembled WGS sequence"/>
</dbReference>
<evidence type="ECO:0000313" key="2">
    <source>
        <dbReference type="EMBL" id="NEN22331.1"/>
    </source>
</evidence>
<accession>A0A7K3WMV5</accession>
<proteinExistence type="predicted"/>
<evidence type="ECO:0000313" key="3">
    <source>
        <dbReference type="Proteomes" id="UP000486602"/>
    </source>
</evidence>
<feature type="domain" description="Orn/Lys/Arg decarboxylases family 1 pyridoxal-P attachment site" evidence="1">
    <location>
        <begin position="552"/>
        <end position="739"/>
    </location>
</feature>
<dbReference type="GO" id="GO:0016831">
    <property type="term" value="F:carboxy-lyase activity"/>
    <property type="evidence" value="ECO:0007669"/>
    <property type="project" value="InterPro"/>
</dbReference>
<dbReference type="InterPro" id="IPR011193">
    <property type="entry name" value="Orn/lys/arg_de-COase"/>
</dbReference>
<dbReference type="EMBL" id="JAAGVY010000002">
    <property type="protein sequence ID" value="NEN22331.1"/>
    <property type="molecule type" value="Genomic_DNA"/>
</dbReference>
<feature type="domain" description="Orn/Lys/Arg decarboxylases family 1 pyridoxal-P attachment site" evidence="1">
    <location>
        <begin position="288"/>
        <end position="510"/>
    </location>
</feature>
<dbReference type="AlphaFoldDB" id="A0A7K3WMV5"/>
<dbReference type="InterPro" id="IPR000310">
    <property type="entry name" value="Orn/Lys/Arg_deCO2ase_major_dom"/>
</dbReference>
<dbReference type="GO" id="GO:0006520">
    <property type="term" value="P:amino acid metabolic process"/>
    <property type="evidence" value="ECO:0007669"/>
    <property type="project" value="InterPro"/>
</dbReference>
<dbReference type="RefSeq" id="WP_163283039.1">
    <property type="nucleotide sequence ID" value="NZ_JAAGVY010000002.1"/>
</dbReference>
<organism evidence="2 3">
    <name type="scientific">Cryomorpha ignava</name>
    <dbReference type="NCBI Taxonomy" id="101383"/>
    <lineage>
        <taxon>Bacteria</taxon>
        <taxon>Pseudomonadati</taxon>
        <taxon>Bacteroidota</taxon>
        <taxon>Flavobacteriia</taxon>
        <taxon>Flavobacteriales</taxon>
        <taxon>Cryomorphaceae</taxon>
        <taxon>Cryomorpha</taxon>
    </lineage>
</organism>
<protein>
    <submittedName>
        <fullName evidence="2">Ornithine decarboxylase</fullName>
    </submittedName>
</protein>
<name>A0A7K3WMV5_9FLAO</name>
<gene>
    <name evidence="2" type="ORF">G3O08_02290</name>
</gene>
<dbReference type="PANTHER" id="PTHR45229">
    <property type="entry name" value="CONSTITUTIVE ORNITHINE DECARBOXYLASE"/>
    <property type="match status" value="1"/>
</dbReference>
<dbReference type="GO" id="GO:0005829">
    <property type="term" value="C:cytosol"/>
    <property type="evidence" value="ECO:0007669"/>
    <property type="project" value="TreeGrafter"/>
</dbReference>
<sequence length="923" mass="105516">MTKKKVVNAPYYNIGQLRMDLWNKLRSASVSLSEATEGSASAKTQVKDCEVLLSNLSQIEHNFAFPGMRKYMSLQEAFNRHEYVAMAHNVADIRRALISDSFRSGEELRMDNEKGDEIETIDQPEGTKQNYFEVLLVENISESDERAMRQKLSSLRSSSEQFRYSLVVQRSFQDALITLLFNTNIQSVVIRYAPPFSWKEIDPLIRPYIQHALDLGPVQSKDEDLGPLLGQVIKQFRPEIDTYYVTDTVLADLKDSTINTFRRIFYRKEDFQEIHLSIIRGIAERYETPFFTALMEYSQKPTGVFHAMPISRGGSIFKSRWIRDFGDFYGRNLFLAETSATTGGLDSLLQPTGPLKKAQEMCRDAYGSMHTFLVTNGTSTANKIVMQAIVAPGDVVLIDRDCHKSHHYGLVLSGAFPVYLDSYPIEKYSMYGAVPRHEIIEKLHLLRKSGRLDKVKMLLLTNCTFDGMVYNVERMMEEVLAIKPDMVFLWDEAWFAFAGFTYTFKKRTAMFVAKKLEKRYQTAAYREEYDAHIKSLAEGEQPCLPDPDKVRIRAYATQSTHKTLSSFRQGSMIHIWDQDFRRKSQATFMEAYMTHTSTSPNYQMLASLDAGRRQVQFEGYELVERGIELAMSLRAKINDDPALNKYFDVLTVKDFIPSKYRQTDIAEYYTRDKGWNRMETAWAEDEFVLDPTKITLHIGRTGVDGDTFKNKFLMDKFNIQINKTSRNTVLFMTNIGTSRGSITYLINALLRISEMLDSGLHALDARELEIHNKKVWSLTNDVPPLPDFSYFHTSFQAVPGIPGGNLREAYFLTYDEENYTYIPLEDCLAEMAKNKELVASSFVIPYPPGFPVLVPGQVATEEIIKFMLALDVTEIHGYRADLGLRVFKQSVLDRQMTATSIGAIGRPGISNKKIKAGTNKNNK</sequence>
<dbReference type="GO" id="GO:0030170">
    <property type="term" value="F:pyridoxal phosphate binding"/>
    <property type="evidence" value="ECO:0007669"/>
    <property type="project" value="TreeGrafter"/>
</dbReference>
<dbReference type="Pfam" id="PF01276">
    <property type="entry name" value="OKR_DC_1"/>
    <property type="match status" value="2"/>
</dbReference>
<evidence type="ECO:0000259" key="1">
    <source>
        <dbReference type="Pfam" id="PF01276"/>
    </source>
</evidence>
<keyword evidence="3" id="KW-1185">Reference proteome</keyword>
<dbReference type="PANTHER" id="PTHR45229:SF3">
    <property type="entry name" value="BIODEGRADATIVE ARGININE DECARBOXYLASE"/>
    <property type="match status" value="1"/>
</dbReference>
<dbReference type="Gene3D" id="3.40.640.10">
    <property type="entry name" value="Type I PLP-dependent aspartate aminotransferase-like (Major domain)"/>
    <property type="match status" value="1"/>
</dbReference>
<dbReference type="InterPro" id="IPR015424">
    <property type="entry name" value="PyrdxlP-dep_Trfase"/>
</dbReference>
<dbReference type="Gene3D" id="3.90.100.10">
    <property type="entry name" value="Orn/Lys/Arg decarboxylase, C-terminal domain"/>
    <property type="match status" value="1"/>
</dbReference>
<reference evidence="2 3" key="1">
    <citation type="submission" date="2020-02" db="EMBL/GenBank/DDBJ databases">
        <title>Out from the shadows clarifying the taxonomy of the family Cryomorphaceae and related taxa by utilizing the GTDB taxonomic framework.</title>
        <authorList>
            <person name="Bowman J.P."/>
        </authorList>
    </citation>
    <scope>NUCLEOTIDE SEQUENCE [LARGE SCALE GENOMIC DNA]</scope>
    <source>
        <strain evidence="2 3">QSSC 1-22</strain>
    </source>
</reference>
<comment type="caution">
    <text evidence="2">The sequence shown here is derived from an EMBL/GenBank/DDBJ whole genome shotgun (WGS) entry which is preliminary data.</text>
</comment>